<sequence>MILEKRNWLQVALQIKGSVVPAIFPRLILCSGLGLIISVIHHYGYNLPQQIFSSVITNVAYNLVLGLLMVFRTNTAYSRYWEGRQIWGTIVINSLNLGRKIRLFIIDKESSDLDQKAAAIKMLSAFAIATKLKLRRLPVNHELADLLTPSQYLELQDTNSPPLKIALWIGDYLKQQQNQDHITILELISMNTALDKMVEGFIGCERILTTPVPLAYTIYLKRVLLIYCLILPLQLVYSLDWWTAPIVAIISFILLGVEEIAHQIENPFGLEPNDLPVDQICSKLTTNLEDLMTANLKP</sequence>
<evidence type="ECO:0000256" key="8">
    <source>
        <dbReference type="ARBA" id="ARBA00034708"/>
    </source>
</evidence>
<reference evidence="10 11" key="1">
    <citation type="submission" date="2023-12" db="EMBL/GenBank/DDBJ databases">
        <title>Baltic Sea Cyanobacteria.</title>
        <authorList>
            <person name="Delbaje E."/>
            <person name="Fewer D.P."/>
            <person name="Shishido T.K."/>
        </authorList>
    </citation>
    <scope>NUCLEOTIDE SEQUENCE [LARGE SCALE GENOMIC DNA]</scope>
    <source>
        <strain evidence="10 11">UHCC-0300</strain>
    </source>
</reference>
<protein>
    <submittedName>
        <fullName evidence="10">Bestrophin family ion channel</fullName>
    </submittedName>
</protein>
<name>A0ABU5UID7_9CYAN</name>
<evidence type="ECO:0000256" key="2">
    <source>
        <dbReference type="ARBA" id="ARBA00022448"/>
    </source>
</evidence>
<accession>A0ABU5UID7</accession>
<keyword evidence="6" id="KW-0406">Ion transport</keyword>
<evidence type="ECO:0000256" key="4">
    <source>
        <dbReference type="ARBA" id="ARBA00022692"/>
    </source>
</evidence>
<proteinExistence type="inferred from homology"/>
<evidence type="ECO:0000256" key="7">
    <source>
        <dbReference type="ARBA" id="ARBA00023136"/>
    </source>
</evidence>
<dbReference type="PANTHER" id="PTHR33281:SF19">
    <property type="entry name" value="VOLTAGE-DEPENDENT ANION CHANNEL-FORMING PROTEIN YNEE"/>
    <property type="match status" value="1"/>
</dbReference>
<keyword evidence="11" id="KW-1185">Reference proteome</keyword>
<evidence type="ECO:0000256" key="1">
    <source>
        <dbReference type="ARBA" id="ARBA00004651"/>
    </source>
</evidence>
<organism evidence="10 11">
    <name type="scientific">Nodularia harveyana UHCC-0300</name>
    <dbReference type="NCBI Taxonomy" id="2974287"/>
    <lineage>
        <taxon>Bacteria</taxon>
        <taxon>Bacillati</taxon>
        <taxon>Cyanobacteriota</taxon>
        <taxon>Cyanophyceae</taxon>
        <taxon>Nostocales</taxon>
        <taxon>Nodulariaceae</taxon>
        <taxon>Nodularia</taxon>
    </lineage>
</organism>
<evidence type="ECO:0000256" key="5">
    <source>
        <dbReference type="ARBA" id="ARBA00022989"/>
    </source>
</evidence>
<feature type="transmembrane region" description="Helical" evidence="9">
    <location>
        <begin position="23"/>
        <end position="45"/>
    </location>
</feature>
<evidence type="ECO:0000313" key="11">
    <source>
        <dbReference type="Proteomes" id="UP001302120"/>
    </source>
</evidence>
<evidence type="ECO:0000256" key="9">
    <source>
        <dbReference type="SAM" id="Phobius"/>
    </source>
</evidence>
<dbReference type="Pfam" id="PF25539">
    <property type="entry name" value="Bestrophin_2"/>
    <property type="match status" value="1"/>
</dbReference>
<evidence type="ECO:0000256" key="3">
    <source>
        <dbReference type="ARBA" id="ARBA00022475"/>
    </source>
</evidence>
<feature type="transmembrane region" description="Helical" evidence="9">
    <location>
        <begin position="216"/>
        <end position="235"/>
    </location>
</feature>
<keyword evidence="5 9" id="KW-1133">Transmembrane helix</keyword>
<keyword evidence="4 9" id="KW-0812">Transmembrane</keyword>
<evidence type="ECO:0000313" key="10">
    <source>
        <dbReference type="EMBL" id="MEA5583277.1"/>
    </source>
</evidence>
<keyword evidence="2" id="KW-0813">Transport</keyword>
<keyword evidence="7 9" id="KW-0472">Membrane</keyword>
<dbReference type="RefSeq" id="WP_323197576.1">
    <property type="nucleotide sequence ID" value="NZ_JAYGHG010000038.1"/>
</dbReference>
<dbReference type="PANTHER" id="PTHR33281">
    <property type="entry name" value="UPF0187 PROTEIN YNEE"/>
    <property type="match status" value="1"/>
</dbReference>
<dbReference type="InterPro" id="IPR044669">
    <property type="entry name" value="YneE/VCCN1/2-like"/>
</dbReference>
<comment type="similarity">
    <text evidence="8">Belongs to the anion channel-forming bestrophin (TC 1.A.46) family.</text>
</comment>
<comment type="caution">
    <text evidence="10">The sequence shown here is derived from an EMBL/GenBank/DDBJ whole genome shotgun (WGS) entry which is preliminary data.</text>
</comment>
<dbReference type="EMBL" id="JAYGHG010000038">
    <property type="protein sequence ID" value="MEA5583277.1"/>
    <property type="molecule type" value="Genomic_DNA"/>
</dbReference>
<keyword evidence="3" id="KW-1003">Cell membrane</keyword>
<feature type="transmembrane region" description="Helical" evidence="9">
    <location>
        <begin position="51"/>
        <end position="71"/>
    </location>
</feature>
<gene>
    <name evidence="10" type="ORF">VB620_18265</name>
</gene>
<dbReference type="Proteomes" id="UP001302120">
    <property type="component" value="Unassembled WGS sequence"/>
</dbReference>
<evidence type="ECO:0000256" key="6">
    <source>
        <dbReference type="ARBA" id="ARBA00023065"/>
    </source>
</evidence>
<comment type="subcellular location">
    <subcellularLocation>
        <location evidence="1">Cell membrane</location>
        <topology evidence="1">Multi-pass membrane protein</topology>
    </subcellularLocation>
</comment>